<reference evidence="10 11" key="1">
    <citation type="journal article" date="2023" name="Sci. Data">
        <title>Genome assembly of the Korean intertidal mud-creeper Batillaria attramentaria.</title>
        <authorList>
            <person name="Patra A.K."/>
            <person name="Ho P.T."/>
            <person name="Jun S."/>
            <person name="Lee S.J."/>
            <person name="Kim Y."/>
            <person name="Won Y.J."/>
        </authorList>
    </citation>
    <scope>NUCLEOTIDE SEQUENCE [LARGE SCALE GENOMIC DNA]</scope>
    <source>
        <strain evidence="10">Wonlab-2016</strain>
    </source>
</reference>
<dbReference type="SMART" id="SM00192">
    <property type="entry name" value="LDLa"/>
    <property type="match status" value="3"/>
</dbReference>
<keyword evidence="9" id="KW-0732">Signal</keyword>
<feature type="disulfide bond" evidence="7">
    <location>
        <begin position="367"/>
        <end position="382"/>
    </location>
</feature>
<proteinExistence type="predicted"/>
<keyword evidence="3" id="KW-0677">Repeat</keyword>
<feature type="signal peptide" evidence="9">
    <location>
        <begin position="1"/>
        <end position="20"/>
    </location>
</feature>
<dbReference type="Pfam" id="PF00057">
    <property type="entry name" value="Ldl_recept_a"/>
    <property type="match status" value="1"/>
</dbReference>
<evidence type="ECO:0000256" key="5">
    <source>
        <dbReference type="ARBA" id="ARBA00023136"/>
    </source>
</evidence>
<evidence type="ECO:0000313" key="11">
    <source>
        <dbReference type="Proteomes" id="UP001519460"/>
    </source>
</evidence>
<comment type="caution">
    <text evidence="7">Lacks conserved residue(s) required for the propagation of feature annotation.</text>
</comment>
<evidence type="ECO:0000256" key="8">
    <source>
        <dbReference type="SAM" id="MobiDB-lite"/>
    </source>
</evidence>
<evidence type="ECO:0000256" key="1">
    <source>
        <dbReference type="ARBA" id="ARBA00004167"/>
    </source>
</evidence>
<feature type="disulfide bond" evidence="7">
    <location>
        <begin position="355"/>
        <end position="373"/>
    </location>
</feature>
<dbReference type="InterPro" id="IPR016187">
    <property type="entry name" value="CTDL_fold"/>
</dbReference>
<dbReference type="PANTHER" id="PTHR24270:SF61">
    <property type="entry name" value="EGF-LIKE DOMAIN-CONTAINING PROTEIN"/>
    <property type="match status" value="1"/>
</dbReference>
<comment type="subcellular location">
    <subcellularLocation>
        <location evidence="1">Membrane</location>
        <topology evidence="1">Single-pass membrane protein</topology>
    </subcellularLocation>
</comment>
<dbReference type="CDD" id="cd00112">
    <property type="entry name" value="LDLa"/>
    <property type="match status" value="2"/>
</dbReference>
<dbReference type="PRINTS" id="PR00261">
    <property type="entry name" value="LDLRECEPTOR"/>
</dbReference>
<keyword evidence="2" id="KW-0812">Transmembrane</keyword>
<feature type="chain" id="PRO_5044761796" evidence="9">
    <location>
        <begin position="21"/>
        <end position="484"/>
    </location>
</feature>
<dbReference type="InterPro" id="IPR002172">
    <property type="entry name" value="LDrepeatLR_classA_rpt"/>
</dbReference>
<evidence type="ECO:0000256" key="9">
    <source>
        <dbReference type="SAM" id="SignalP"/>
    </source>
</evidence>
<comment type="caution">
    <text evidence="10">The sequence shown here is derived from an EMBL/GenBank/DDBJ whole genome shotgun (WGS) entry which is preliminary data.</text>
</comment>
<evidence type="ECO:0000256" key="6">
    <source>
        <dbReference type="ARBA" id="ARBA00023157"/>
    </source>
</evidence>
<organism evidence="10 11">
    <name type="scientific">Batillaria attramentaria</name>
    <dbReference type="NCBI Taxonomy" id="370345"/>
    <lineage>
        <taxon>Eukaryota</taxon>
        <taxon>Metazoa</taxon>
        <taxon>Spiralia</taxon>
        <taxon>Lophotrochozoa</taxon>
        <taxon>Mollusca</taxon>
        <taxon>Gastropoda</taxon>
        <taxon>Caenogastropoda</taxon>
        <taxon>Sorbeoconcha</taxon>
        <taxon>Cerithioidea</taxon>
        <taxon>Batillariidae</taxon>
        <taxon>Batillaria</taxon>
    </lineage>
</organism>
<dbReference type="InterPro" id="IPR050685">
    <property type="entry name" value="LDLR"/>
</dbReference>
<dbReference type="GO" id="GO:0016020">
    <property type="term" value="C:membrane"/>
    <property type="evidence" value="ECO:0007669"/>
    <property type="project" value="UniProtKB-SubCell"/>
</dbReference>
<evidence type="ECO:0000256" key="3">
    <source>
        <dbReference type="ARBA" id="ARBA00022737"/>
    </source>
</evidence>
<accession>A0ABD0JGX1</accession>
<keyword evidence="11" id="KW-1185">Reference proteome</keyword>
<dbReference type="InterPro" id="IPR036055">
    <property type="entry name" value="LDL_receptor-like_sf"/>
</dbReference>
<protein>
    <submittedName>
        <fullName evidence="10">Uncharacterized protein</fullName>
    </submittedName>
</protein>
<dbReference type="EMBL" id="JACVVK020000447">
    <property type="protein sequence ID" value="KAK7474096.1"/>
    <property type="molecule type" value="Genomic_DNA"/>
</dbReference>
<feature type="region of interest" description="Disordered" evidence="8">
    <location>
        <begin position="26"/>
        <end position="60"/>
    </location>
</feature>
<keyword evidence="6 7" id="KW-1015">Disulfide bond</keyword>
<feature type="disulfide bond" evidence="7">
    <location>
        <begin position="408"/>
        <end position="423"/>
    </location>
</feature>
<dbReference type="PROSITE" id="PS50068">
    <property type="entry name" value="LDLRA_2"/>
    <property type="match status" value="2"/>
</dbReference>
<evidence type="ECO:0000313" key="10">
    <source>
        <dbReference type="EMBL" id="KAK7474096.1"/>
    </source>
</evidence>
<dbReference type="SUPFAM" id="SSF57424">
    <property type="entry name" value="LDL receptor-like module"/>
    <property type="match status" value="3"/>
</dbReference>
<dbReference type="GO" id="GO:0016192">
    <property type="term" value="P:vesicle-mediated transport"/>
    <property type="evidence" value="ECO:0007669"/>
    <property type="project" value="UniProtKB-ARBA"/>
</dbReference>
<dbReference type="PANTHER" id="PTHR24270">
    <property type="entry name" value="LOW-DENSITY LIPOPROTEIN RECEPTOR-RELATED"/>
    <property type="match status" value="1"/>
</dbReference>
<sequence>MVKKKAQLLFVIIIFSGIEAKRKVGDTSAKTFPESVTDRQGPGTPDEQTSTSVDGLLPRDQDLSRDLAANRSTVSEAGVPDDFETSFDYGGLELTQLTNGRYNCSPPHEIPSAWRCDLVRQCDGGEDEEDFHCHYNGDCEKGSVTFDDNCLRFQFPLHPISPAEAGRRCKHPYHYKLLSPQDPELMQLVLRVTSLNGHEEVIVDVSRVKAVVPGTEHLYRFLWQWGVSGHGSSHLVIYGQPDPRADDLRLECGILRTKPHLHLQPVSCSQEQHSPFVCSSTHQQPATRRRLQLSRANQVPDKFPTNQCSDGSYTHVFHSCPRHVVMPEVSDASDSLSQSEPGIPDTMKDIPKFECRNGALVDYSLTCDAHDDCGDGTDEEKCDDVALLSDASFKCQRTPEVIASEDVCDGIPHCHDGTDEEGCIECKTGTVLCDWVGCLPLNYSTLGNLCPRAENGNEGIPDPKHEPMNFLLSRPQGVRIDMDG</sequence>
<dbReference type="Gene3D" id="4.10.400.10">
    <property type="entry name" value="Low-density Lipoprotein Receptor"/>
    <property type="match status" value="2"/>
</dbReference>
<dbReference type="AlphaFoldDB" id="A0ABD0JGX1"/>
<keyword evidence="5" id="KW-0472">Membrane</keyword>
<gene>
    <name evidence="10" type="ORF">BaRGS_00034625</name>
</gene>
<keyword evidence="4" id="KW-1133">Transmembrane helix</keyword>
<feature type="non-terminal residue" evidence="10">
    <location>
        <position position="484"/>
    </location>
</feature>
<evidence type="ECO:0000256" key="7">
    <source>
        <dbReference type="PROSITE-ProRule" id="PRU00124"/>
    </source>
</evidence>
<dbReference type="SUPFAM" id="SSF56436">
    <property type="entry name" value="C-type lectin-like"/>
    <property type="match status" value="1"/>
</dbReference>
<evidence type="ECO:0000256" key="2">
    <source>
        <dbReference type="ARBA" id="ARBA00022692"/>
    </source>
</evidence>
<dbReference type="Proteomes" id="UP001519460">
    <property type="component" value="Unassembled WGS sequence"/>
</dbReference>
<name>A0ABD0JGX1_9CAEN</name>
<evidence type="ECO:0000256" key="4">
    <source>
        <dbReference type="ARBA" id="ARBA00022989"/>
    </source>
</evidence>